<dbReference type="EMBL" id="ML178872">
    <property type="protein sequence ID" value="TFK95858.1"/>
    <property type="molecule type" value="Genomic_DNA"/>
</dbReference>
<dbReference type="AlphaFoldDB" id="A0A5C3Q6L7"/>
<proteinExistence type="predicted"/>
<organism evidence="1 2">
    <name type="scientific">Pterulicium gracile</name>
    <dbReference type="NCBI Taxonomy" id="1884261"/>
    <lineage>
        <taxon>Eukaryota</taxon>
        <taxon>Fungi</taxon>
        <taxon>Dikarya</taxon>
        <taxon>Basidiomycota</taxon>
        <taxon>Agaricomycotina</taxon>
        <taxon>Agaricomycetes</taxon>
        <taxon>Agaricomycetidae</taxon>
        <taxon>Agaricales</taxon>
        <taxon>Pleurotineae</taxon>
        <taxon>Pterulaceae</taxon>
        <taxon>Pterulicium</taxon>
    </lineage>
</organism>
<protein>
    <submittedName>
        <fullName evidence="1">Uncharacterized protein</fullName>
    </submittedName>
</protein>
<dbReference type="Proteomes" id="UP000305067">
    <property type="component" value="Unassembled WGS sequence"/>
</dbReference>
<accession>A0A5C3Q6L7</accession>
<evidence type="ECO:0000313" key="2">
    <source>
        <dbReference type="Proteomes" id="UP000305067"/>
    </source>
</evidence>
<name>A0A5C3Q6L7_9AGAR</name>
<evidence type="ECO:0000313" key="1">
    <source>
        <dbReference type="EMBL" id="TFK95858.1"/>
    </source>
</evidence>
<keyword evidence="2" id="KW-1185">Reference proteome</keyword>
<reference evidence="1 2" key="1">
    <citation type="journal article" date="2019" name="Nat. Ecol. Evol.">
        <title>Megaphylogeny resolves global patterns of mushroom evolution.</title>
        <authorList>
            <person name="Varga T."/>
            <person name="Krizsan K."/>
            <person name="Foldi C."/>
            <person name="Dima B."/>
            <person name="Sanchez-Garcia M."/>
            <person name="Sanchez-Ramirez S."/>
            <person name="Szollosi G.J."/>
            <person name="Szarkandi J.G."/>
            <person name="Papp V."/>
            <person name="Albert L."/>
            <person name="Andreopoulos W."/>
            <person name="Angelini C."/>
            <person name="Antonin V."/>
            <person name="Barry K.W."/>
            <person name="Bougher N.L."/>
            <person name="Buchanan P."/>
            <person name="Buyck B."/>
            <person name="Bense V."/>
            <person name="Catcheside P."/>
            <person name="Chovatia M."/>
            <person name="Cooper J."/>
            <person name="Damon W."/>
            <person name="Desjardin D."/>
            <person name="Finy P."/>
            <person name="Geml J."/>
            <person name="Haridas S."/>
            <person name="Hughes K."/>
            <person name="Justo A."/>
            <person name="Karasinski D."/>
            <person name="Kautmanova I."/>
            <person name="Kiss B."/>
            <person name="Kocsube S."/>
            <person name="Kotiranta H."/>
            <person name="LaButti K.M."/>
            <person name="Lechner B.E."/>
            <person name="Liimatainen K."/>
            <person name="Lipzen A."/>
            <person name="Lukacs Z."/>
            <person name="Mihaltcheva S."/>
            <person name="Morgado L.N."/>
            <person name="Niskanen T."/>
            <person name="Noordeloos M.E."/>
            <person name="Ohm R.A."/>
            <person name="Ortiz-Santana B."/>
            <person name="Ovrebo C."/>
            <person name="Racz N."/>
            <person name="Riley R."/>
            <person name="Savchenko A."/>
            <person name="Shiryaev A."/>
            <person name="Soop K."/>
            <person name="Spirin V."/>
            <person name="Szebenyi C."/>
            <person name="Tomsovsky M."/>
            <person name="Tulloss R.E."/>
            <person name="Uehling J."/>
            <person name="Grigoriev I.V."/>
            <person name="Vagvolgyi C."/>
            <person name="Papp T."/>
            <person name="Martin F.M."/>
            <person name="Miettinen O."/>
            <person name="Hibbett D.S."/>
            <person name="Nagy L.G."/>
        </authorList>
    </citation>
    <scope>NUCLEOTIDE SEQUENCE [LARGE SCALE GENOMIC DNA]</scope>
    <source>
        <strain evidence="1 2">CBS 309.79</strain>
    </source>
</reference>
<sequence>MPRSLAAPPPLRSKHTLSSSMPVLGHYRLRVDQDVAVLKLEHLPYSPQTKAPSVLPKDFSTYKMKHLCKHMGLEDDTPRWLWRRISFLLLGGCKYTTAANMDKNKTWANQDKLKMACVFNALEEKFHKLKIFKLSWGAAQICLQM</sequence>
<gene>
    <name evidence="1" type="ORF">BDV98DRAFT_586754</name>
</gene>